<dbReference type="InterPro" id="IPR006249">
    <property type="entry name" value="Aconitase/IRP2"/>
</dbReference>
<dbReference type="InterPro" id="IPR015928">
    <property type="entry name" value="Aconitase/3IPM_dehydase_swvl"/>
</dbReference>
<dbReference type="Pfam" id="PF00694">
    <property type="entry name" value="Aconitase_C"/>
    <property type="match status" value="1"/>
</dbReference>
<reference evidence="11" key="1">
    <citation type="submission" date="2022-07" db="EMBL/GenBank/DDBJ databases">
        <title>Chromosome-level genome of Muraenolepis orangiensis.</title>
        <authorList>
            <person name="Kim J."/>
        </authorList>
    </citation>
    <scope>NUCLEOTIDE SEQUENCE</scope>
    <source>
        <strain evidence="11">KU_S4_2022</strain>
        <tissue evidence="11">Muscle</tissue>
    </source>
</reference>
<comment type="similarity">
    <text evidence="2">Belongs to the aconitase/IPM isomerase family.</text>
</comment>
<dbReference type="OrthoDB" id="2279155at2759"/>
<gene>
    <name evidence="11" type="ORF">NHX12_002893</name>
</gene>
<dbReference type="FunFam" id="3.30.499.10:FF:000011">
    <property type="entry name" value="Iron-responsive element binding protein 2"/>
    <property type="match status" value="1"/>
</dbReference>
<keyword evidence="6" id="KW-0411">Iron-sulfur</keyword>
<keyword evidence="12" id="KW-1185">Reference proteome</keyword>
<feature type="region of interest" description="Disordered" evidence="8">
    <location>
        <begin position="144"/>
        <end position="163"/>
    </location>
</feature>
<dbReference type="InterPro" id="IPR000573">
    <property type="entry name" value="AconitaseA/IPMdHydase_ssu_swvl"/>
</dbReference>
<evidence type="ECO:0000259" key="10">
    <source>
        <dbReference type="Pfam" id="PF00694"/>
    </source>
</evidence>
<dbReference type="Gene3D" id="3.20.19.10">
    <property type="entry name" value="Aconitase, domain 4"/>
    <property type="match status" value="1"/>
</dbReference>
<sequence>MASYGSLVKDHPYSHLIDTLNDGSVRFFNPQKLNDPRYGKLPVSIRILLEAAIRKCDGFYVKEEDVQNIVDWQVQQNVAEVPFPPSRVLLQDFTGIPAMVDLAAMRDALVKHGGDPGLVNPVCPTDLIVDHSLQIDFSKCAIQNTPNPGGGENKSQGGSSLAPAPVQQIENTPLLCPFHLQPVSEPETALKSQEMELIRNKERLQFFKWCSKAFQNVNVVPPEVGSVHQVNLEHLCRVVHVSDGLVYPDSVVGTDSHTTMINGLGVLGWGVGGIEAEAVMLGQPVALTLPQVVGCKLEGSINPLTTSIDVVLGITKHLRQAGIAGRFVEFFGPGVSQLSVPDRTTIANMSPEYNATVSFFPVDHVTIKHFTKTNFSQEKLELLESYMKAVNLFRSYGDSEEDPVYSEVIEIQLSSFIPHVSGPKRAQDRVAVSDMKVDFHSCLKEKVGFKGFHVPKEKQQMQVPFQHAGQEYQLAHGSLVIAAVISCTNNCNPSVMLAAGLLAKKAVEAGLDVKPYIRTSLAPGTGMVTQYLNTSGVLPYLSQLGFEVIGYGCATCVGNTTPLPDGVVEAIKQGNLVACGVLSGASGEEVQQMEEDTVVSSIFQELRSRMEKGNALWSNLECPESVLFPWDQKSTYIRPPSFFHKLSKEVQPPRSIEQAHALLFLGNQVTTDHISPAGSIARVSAAAKYLLSKRLTPREFNSYGARRGNDAVMTRGTFASIKLQNRFVSRSGPKTLHIPSGQTLDVFEAAERYQREGIPVIILAGKDYGSGSSRDWVAKGPCLLGVRAIIAESFEKLHKSQLLGVGVLPLRFLPGQTADSLELSGKERFSISLPESLELGQALTVQTSEGKSFGVTALFESEIDLIYYRHGGLLRYVARTMI</sequence>
<feature type="domain" description="Aconitase A/isopropylmalate dehydratase small subunit swivel" evidence="10">
    <location>
        <begin position="687"/>
        <end position="813"/>
    </location>
</feature>
<dbReference type="PRINTS" id="PR00415">
    <property type="entry name" value="ACONITASE"/>
</dbReference>
<dbReference type="Gene3D" id="3.30.499.10">
    <property type="entry name" value="Aconitase, domain 3"/>
    <property type="match status" value="2"/>
</dbReference>
<evidence type="ECO:0000256" key="3">
    <source>
        <dbReference type="ARBA" id="ARBA00022485"/>
    </source>
</evidence>
<comment type="caution">
    <text evidence="11">The sequence shown here is derived from an EMBL/GenBank/DDBJ whole genome shotgun (WGS) entry which is preliminary data.</text>
</comment>
<dbReference type="SUPFAM" id="SSF53732">
    <property type="entry name" value="Aconitase iron-sulfur domain"/>
    <property type="match status" value="1"/>
</dbReference>
<dbReference type="Pfam" id="PF00330">
    <property type="entry name" value="Aconitase"/>
    <property type="match status" value="2"/>
</dbReference>
<evidence type="ECO:0000256" key="8">
    <source>
        <dbReference type="SAM" id="MobiDB-lite"/>
    </source>
</evidence>
<dbReference type="GO" id="GO:0016829">
    <property type="term" value="F:lyase activity"/>
    <property type="evidence" value="ECO:0007669"/>
    <property type="project" value="UniProtKB-KW"/>
</dbReference>
<dbReference type="PANTHER" id="PTHR11670">
    <property type="entry name" value="ACONITASE/IRON-RESPONSIVE ELEMENT FAMILY MEMBER"/>
    <property type="match status" value="1"/>
</dbReference>
<dbReference type="GO" id="GO:0051539">
    <property type="term" value="F:4 iron, 4 sulfur cluster binding"/>
    <property type="evidence" value="ECO:0007669"/>
    <property type="project" value="UniProtKB-KW"/>
</dbReference>
<evidence type="ECO:0000259" key="9">
    <source>
        <dbReference type="Pfam" id="PF00330"/>
    </source>
</evidence>
<feature type="compositionally biased region" description="Polar residues" evidence="8">
    <location>
        <begin position="144"/>
        <end position="159"/>
    </location>
</feature>
<evidence type="ECO:0000313" key="11">
    <source>
        <dbReference type="EMBL" id="KAJ3596486.1"/>
    </source>
</evidence>
<dbReference type="CDD" id="cd01580">
    <property type="entry name" value="AcnA_IRP_Swivel"/>
    <property type="match status" value="1"/>
</dbReference>
<dbReference type="PROSITE" id="PS00450">
    <property type="entry name" value="ACONITASE_1"/>
    <property type="match status" value="1"/>
</dbReference>
<dbReference type="FunFam" id="3.20.19.10:FF:000001">
    <property type="entry name" value="Aconitate hydratase"/>
    <property type="match status" value="1"/>
</dbReference>
<dbReference type="FunFam" id="3.30.499.10:FF:000012">
    <property type="entry name" value="Iron-responsive element binding protein 2"/>
    <property type="match status" value="1"/>
</dbReference>
<keyword evidence="4" id="KW-0479">Metal-binding</keyword>
<dbReference type="Gene3D" id="6.10.190.10">
    <property type="match status" value="1"/>
</dbReference>
<feature type="domain" description="Aconitase/3-isopropylmalate dehydratase large subunit alpha/beta/alpha" evidence="9">
    <location>
        <begin position="72"/>
        <end position="134"/>
    </location>
</feature>
<dbReference type="GO" id="GO:0030350">
    <property type="term" value="F:iron-responsive element binding"/>
    <property type="evidence" value="ECO:0007669"/>
    <property type="project" value="UniProtKB-ARBA"/>
</dbReference>
<feature type="domain" description="Aconitase/3-isopropylmalate dehydratase large subunit alpha/beta/alpha" evidence="9">
    <location>
        <begin position="185"/>
        <end position="567"/>
    </location>
</feature>
<evidence type="ECO:0000256" key="4">
    <source>
        <dbReference type="ARBA" id="ARBA00022723"/>
    </source>
</evidence>
<dbReference type="SUPFAM" id="SSF52016">
    <property type="entry name" value="LeuD/IlvD-like"/>
    <property type="match status" value="1"/>
</dbReference>
<evidence type="ECO:0000256" key="1">
    <source>
        <dbReference type="ARBA" id="ARBA00001966"/>
    </source>
</evidence>
<organism evidence="11 12">
    <name type="scientific">Muraenolepis orangiensis</name>
    <name type="common">Patagonian moray cod</name>
    <dbReference type="NCBI Taxonomy" id="630683"/>
    <lineage>
        <taxon>Eukaryota</taxon>
        <taxon>Metazoa</taxon>
        <taxon>Chordata</taxon>
        <taxon>Craniata</taxon>
        <taxon>Vertebrata</taxon>
        <taxon>Euteleostomi</taxon>
        <taxon>Actinopterygii</taxon>
        <taxon>Neopterygii</taxon>
        <taxon>Teleostei</taxon>
        <taxon>Neoteleostei</taxon>
        <taxon>Acanthomorphata</taxon>
        <taxon>Zeiogadaria</taxon>
        <taxon>Gadariae</taxon>
        <taxon>Gadiformes</taxon>
        <taxon>Muraenolepidoidei</taxon>
        <taxon>Muraenolepididae</taxon>
        <taxon>Muraenolepis</taxon>
    </lineage>
</organism>
<evidence type="ECO:0000256" key="5">
    <source>
        <dbReference type="ARBA" id="ARBA00023004"/>
    </source>
</evidence>
<accession>A0A9Q0IGR4</accession>
<evidence type="ECO:0008006" key="13">
    <source>
        <dbReference type="Google" id="ProtNLM"/>
    </source>
</evidence>
<evidence type="ECO:0000256" key="6">
    <source>
        <dbReference type="ARBA" id="ARBA00023014"/>
    </source>
</evidence>
<keyword evidence="3" id="KW-0004">4Fe-4S</keyword>
<protein>
    <recommendedName>
        <fullName evidence="13">Iron-responsive element-binding protein 2</fullName>
    </recommendedName>
</protein>
<dbReference type="InterPro" id="IPR036008">
    <property type="entry name" value="Aconitase_4Fe-4S_dom"/>
</dbReference>
<name>A0A9Q0IGR4_9TELE</name>
<dbReference type="EMBL" id="JANIIK010000110">
    <property type="protein sequence ID" value="KAJ3596486.1"/>
    <property type="molecule type" value="Genomic_DNA"/>
</dbReference>
<dbReference type="PROSITE" id="PS01244">
    <property type="entry name" value="ACONITASE_2"/>
    <property type="match status" value="1"/>
</dbReference>
<dbReference type="AlphaFoldDB" id="A0A9Q0IGR4"/>
<dbReference type="InterPro" id="IPR001030">
    <property type="entry name" value="Acoase/IPM_deHydtase_lsu_aba"/>
</dbReference>
<evidence type="ECO:0000313" key="12">
    <source>
        <dbReference type="Proteomes" id="UP001148018"/>
    </source>
</evidence>
<keyword evidence="5" id="KW-0408">Iron</keyword>
<dbReference type="GO" id="GO:0046872">
    <property type="term" value="F:metal ion binding"/>
    <property type="evidence" value="ECO:0007669"/>
    <property type="project" value="UniProtKB-KW"/>
</dbReference>
<dbReference type="InterPro" id="IPR015931">
    <property type="entry name" value="Acnase/IPM_dHydase_lsu_aba_1/3"/>
</dbReference>
<dbReference type="InterPro" id="IPR018136">
    <property type="entry name" value="Aconitase_4Fe-4S_BS"/>
</dbReference>
<proteinExistence type="inferred from homology"/>
<evidence type="ECO:0000256" key="2">
    <source>
        <dbReference type="ARBA" id="ARBA00007185"/>
    </source>
</evidence>
<dbReference type="Proteomes" id="UP001148018">
    <property type="component" value="Unassembled WGS sequence"/>
</dbReference>
<evidence type="ECO:0000256" key="7">
    <source>
        <dbReference type="ARBA" id="ARBA00023239"/>
    </source>
</evidence>
<keyword evidence="7" id="KW-0456">Lyase</keyword>
<dbReference type="InterPro" id="IPR044137">
    <property type="entry name" value="AcnA_IRP_Swivel"/>
</dbReference>
<comment type="cofactor">
    <cofactor evidence="1">
        <name>[4Fe-4S] cluster</name>
        <dbReference type="ChEBI" id="CHEBI:49883"/>
    </cofactor>
</comment>